<gene>
    <name evidence="9" type="ORF">IPJ48_02970</name>
</gene>
<dbReference type="InterPro" id="IPR001765">
    <property type="entry name" value="Carbonic_anhydrase"/>
</dbReference>
<dbReference type="CDD" id="cd00884">
    <property type="entry name" value="beta_CA_cladeB"/>
    <property type="match status" value="1"/>
</dbReference>
<dbReference type="PROSITE" id="PS00705">
    <property type="entry name" value="PROK_CO2_ANHYDRASE_2"/>
    <property type="match status" value="1"/>
</dbReference>
<dbReference type="EC" id="4.2.1.1" evidence="2 8"/>
<evidence type="ECO:0000256" key="6">
    <source>
        <dbReference type="ARBA" id="ARBA00048348"/>
    </source>
</evidence>
<keyword evidence="4 7" id="KW-0862">Zinc</keyword>
<feature type="binding site" evidence="7">
    <location>
        <position position="114"/>
    </location>
    <ligand>
        <name>Zn(2+)</name>
        <dbReference type="ChEBI" id="CHEBI:29105"/>
    </ligand>
</feature>
<reference evidence="9" key="1">
    <citation type="submission" date="2020-10" db="EMBL/GenBank/DDBJ databases">
        <title>Connecting structure to function with the recovery of over 1000 high-quality activated sludge metagenome-assembled genomes encoding full-length rRNA genes using long-read sequencing.</title>
        <authorList>
            <person name="Singleton C.M."/>
            <person name="Petriglieri F."/>
            <person name="Kristensen J.M."/>
            <person name="Kirkegaard R.H."/>
            <person name="Michaelsen T.Y."/>
            <person name="Andersen M.H."/>
            <person name="Karst S.M."/>
            <person name="Dueholm M.S."/>
            <person name="Nielsen P.H."/>
            <person name="Albertsen M."/>
        </authorList>
    </citation>
    <scope>NUCLEOTIDE SEQUENCE</scope>
    <source>
        <strain evidence="9">EsbW_18-Q3-R4-48_MAXAC.044</strain>
    </source>
</reference>
<comment type="cofactor">
    <cofactor evidence="7">
        <name>Zn(2+)</name>
        <dbReference type="ChEBI" id="CHEBI:29105"/>
    </cofactor>
    <text evidence="7">Binds 1 zinc ion per subunit.</text>
</comment>
<dbReference type="InterPro" id="IPR015892">
    <property type="entry name" value="Carbonic_anhydrase_CS"/>
</dbReference>
<comment type="similarity">
    <text evidence="1 8">Belongs to the beta-class carbonic anhydrase family.</text>
</comment>
<evidence type="ECO:0000256" key="4">
    <source>
        <dbReference type="ARBA" id="ARBA00022833"/>
    </source>
</evidence>
<evidence type="ECO:0000256" key="2">
    <source>
        <dbReference type="ARBA" id="ARBA00012925"/>
    </source>
</evidence>
<evidence type="ECO:0000256" key="7">
    <source>
        <dbReference type="PIRSR" id="PIRSR601765-1"/>
    </source>
</evidence>
<evidence type="ECO:0000256" key="1">
    <source>
        <dbReference type="ARBA" id="ARBA00006217"/>
    </source>
</evidence>
<dbReference type="Pfam" id="PF00484">
    <property type="entry name" value="Pro_CA"/>
    <property type="match status" value="1"/>
</dbReference>
<keyword evidence="5 8" id="KW-0456">Lyase</keyword>
<feature type="binding site" evidence="7">
    <location>
        <position position="41"/>
    </location>
    <ligand>
        <name>Zn(2+)</name>
        <dbReference type="ChEBI" id="CHEBI:29105"/>
    </ligand>
</feature>
<evidence type="ECO:0000256" key="8">
    <source>
        <dbReference type="RuleBase" id="RU003956"/>
    </source>
</evidence>
<dbReference type="GO" id="GO:0008270">
    <property type="term" value="F:zinc ion binding"/>
    <property type="evidence" value="ECO:0007669"/>
    <property type="project" value="UniProtKB-UniRule"/>
</dbReference>
<comment type="function">
    <text evidence="8">Reversible hydration of carbon dioxide.</text>
</comment>
<name>A0A9D7I6C4_9RHOO</name>
<accession>A0A9D7I6C4</accession>
<comment type="catalytic activity">
    <reaction evidence="6 8">
        <text>hydrogencarbonate + H(+) = CO2 + H2O</text>
        <dbReference type="Rhea" id="RHEA:10748"/>
        <dbReference type="ChEBI" id="CHEBI:15377"/>
        <dbReference type="ChEBI" id="CHEBI:15378"/>
        <dbReference type="ChEBI" id="CHEBI:16526"/>
        <dbReference type="ChEBI" id="CHEBI:17544"/>
        <dbReference type="EC" id="4.2.1.1"/>
    </reaction>
</comment>
<dbReference type="SMART" id="SM00947">
    <property type="entry name" value="Pro_CA"/>
    <property type="match status" value="1"/>
</dbReference>
<protein>
    <recommendedName>
        <fullName evidence="2 8">Carbonic anhydrase</fullName>
        <ecNumber evidence="2 8">4.2.1.1</ecNumber>
    </recommendedName>
    <alternativeName>
        <fullName evidence="8">Carbonate dehydratase</fullName>
    </alternativeName>
</protein>
<dbReference type="GO" id="GO:0004089">
    <property type="term" value="F:carbonate dehydratase activity"/>
    <property type="evidence" value="ECO:0007669"/>
    <property type="project" value="UniProtKB-UniRule"/>
</dbReference>
<dbReference type="AlphaFoldDB" id="A0A9D7I6C4"/>
<dbReference type="PANTHER" id="PTHR11002">
    <property type="entry name" value="CARBONIC ANHYDRASE"/>
    <property type="match status" value="1"/>
</dbReference>
<dbReference type="EMBL" id="JADJNC010000004">
    <property type="protein sequence ID" value="MBK7422131.1"/>
    <property type="molecule type" value="Genomic_DNA"/>
</dbReference>
<feature type="binding site" evidence="7">
    <location>
        <position position="117"/>
    </location>
    <ligand>
        <name>Zn(2+)</name>
        <dbReference type="ChEBI" id="CHEBI:29105"/>
    </ligand>
</feature>
<evidence type="ECO:0000313" key="10">
    <source>
        <dbReference type="Proteomes" id="UP000886602"/>
    </source>
</evidence>
<dbReference type="SUPFAM" id="SSF53056">
    <property type="entry name" value="beta-carbonic anhydrase, cab"/>
    <property type="match status" value="1"/>
</dbReference>
<sequence>MSDELLQRLRRFHIDTFPGVQEQFRNLVRDGQHPSILFIGCSDSRLVPYLLTGTGPGELFIVRNVAAFVPPYDGWSEDPDLKKPRRWVGYHGTSAAIEFAVIYLKVSRIVVCGHSHCGGIRALYDQVNPQARNLAAWLDMGREAVLPEAVTPESLRRTEQRAVVMQLEKLMGYPMVREGVEAGRITLHGWHYVIEDGEVHVFDGQSGKFVAASDSTHSGTGPYPPIDDSTAHAAFNDFDDSYIFVI</sequence>
<dbReference type="PANTHER" id="PTHR11002:SF76">
    <property type="entry name" value="CARBONIC ANHYDRASE"/>
    <property type="match status" value="1"/>
</dbReference>
<dbReference type="PROSITE" id="PS00704">
    <property type="entry name" value="PROK_CO2_ANHYDRASE_1"/>
    <property type="match status" value="1"/>
</dbReference>
<dbReference type="GO" id="GO:0015976">
    <property type="term" value="P:carbon utilization"/>
    <property type="evidence" value="ECO:0007669"/>
    <property type="project" value="InterPro"/>
</dbReference>
<dbReference type="Gene3D" id="3.40.1050.10">
    <property type="entry name" value="Carbonic anhydrase"/>
    <property type="match status" value="1"/>
</dbReference>
<evidence type="ECO:0000313" key="9">
    <source>
        <dbReference type="EMBL" id="MBK7422131.1"/>
    </source>
</evidence>
<dbReference type="InterPro" id="IPR045066">
    <property type="entry name" value="Beta_CA_cladeB"/>
</dbReference>
<evidence type="ECO:0000256" key="3">
    <source>
        <dbReference type="ARBA" id="ARBA00022723"/>
    </source>
</evidence>
<comment type="caution">
    <text evidence="9">The sequence shown here is derived from an EMBL/GenBank/DDBJ whole genome shotgun (WGS) entry which is preliminary data.</text>
</comment>
<evidence type="ECO:0000256" key="5">
    <source>
        <dbReference type="ARBA" id="ARBA00023239"/>
    </source>
</evidence>
<proteinExistence type="inferred from homology"/>
<feature type="binding site" evidence="7">
    <location>
        <position position="43"/>
    </location>
    <ligand>
        <name>Zn(2+)</name>
        <dbReference type="ChEBI" id="CHEBI:29105"/>
    </ligand>
</feature>
<dbReference type="InterPro" id="IPR036874">
    <property type="entry name" value="Carbonic_anhydrase_sf"/>
</dbReference>
<dbReference type="Proteomes" id="UP000886602">
    <property type="component" value="Unassembled WGS sequence"/>
</dbReference>
<organism evidence="9 10">
    <name type="scientific">Candidatus Propionivibrio dominans</name>
    <dbReference type="NCBI Taxonomy" id="2954373"/>
    <lineage>
        <taxon>Bacteria</taxon>
        <taxon>Pseudomonadati</taxon>
        <taxon>Pseudomonadota</taxon>
        <taxon>Betaproteobacteria</taxon>
        <taxon>Rhodocyclales</taxon>
        <taxon>Rhodocyclaceae</taxon>
        <taxon>Propionivibrio</taxon>
    </lineage>
</organism>
<keyword evidence="3 7" id="KW-0479">Metal-binding</keyword>